<dbReference type="GO" id="GO:0006313">
    <property type="term" value="P:DNA transposition"/>
    <property type="evidence" value="ECO:0007669"/>
    <property type="project" value="InterPro"/>
</dbReference>
<dbReference type="GO" id="GO:0003677">
    <property type="term" value="F:DNA binding"/>
    <property type="evidence" value="ECO:0007669"/>
    <property type="project" value="InterPro"/>
</dbReference>
<evidence type="ECO:0000313" key="2">
    <source>
        <dbReference type="EMBL" id="MQL49781.1"/>
    </source>
</evidence>
<dbReference type="Pfam" id="PF02371">
    <property type="entry name" value="Transposase_20"/>
    <property type="match status" value="1"/>
</dbReference>
<organism evidence="2 3">
    <name type="scientific">Photorhabdus khanii</name>
    <dbReference type="NCBI Taxonomy" id="1004150"/>
    <lineage>
        <taxon>Bacteria</taxon>
        <taxon>Pseudomonadati</taxon>
        <taxon>Pseudomonadota</taxon>
        <taxon>Gammaproteobacteria</taxon>
        <taxon>Enterobacterales</taxon>
        <taxon>Morganellaceae</taxon>
        <taxon>Photorhabdus</taxon>
    </lineage>
</organism>
<dbReference type="EMBL" id="WHZZ01000009">
    <property type="protein sequence ID" value="MQL49781.1"/>
    <property type="molecule type" value="Genomic_DNA"/>
</dbReference>
<name>A0A7C9KEU3_9GAMM</name>
<feature type="domain" description="Transposase IS116/IS110/IS902 C-terminal" evidence="1">
    <location>
        <begin position="30"/>
        <end position="77"/>
    </location>
</feature>
<evidence type="ECO:0000313" key="3">
    <source>
        <dbReference type="Proteomes" id="UP000481739"/>
    </source>
</evidence>
<comment type="caution">
    <text evidence="2">The sequence shown here is derived from an EMBL/GenBank/DDBJ whole genome shotgun (WGS) entry which is preliminary data.</text>
</comment>
<reference evidence="2 3" key="1">
    <citation type="journal article" date="2019" name="Nature">
        <title>A new antibiotic selectively kills Gram-negative pathogens.</title>
        <authorList>
            <person name="Imai Y."/>
            <person name="Meyer K.J."/>
            <person name="Iinishi A."/>
            <person name="Favre-Godal Q."/>
            <person name="Green R."/>
            <person name="Manuse S."/>
            <person name="Caboni M."/>
            <person name="Mori M."/>
            <person name="Niles S."/>
            <person name="Ghiglieri M."/>
            <person name="Honrao C."/>
            <person name="Ma X."/>
            <person name="Guo J.J."/>
            <person name="Makriyannis A."/>
            <person name="Linares-Otoya L."/>
            <person name="Boehringer N."/>
            <person name="Wuisan Z.G."/>
            <person name="Kaur H."/>
            <person name="Wu R."/>
            <person name="Mateus A."/>
            <person name="Typas A."/>
            <person name="Savitski M.M."/>
            <person name="Espinoza J.L."/>
            <person name="O'Rourke A."/>
            <person name="Nelson K.E."/>
            <person name="Hiller S."/>
            <person name="Noinaj N."/>
            <person name="Schaeberle T.F."/>
            <person name="D'Onofrio A."/>
            <person name="Lewis K."/>
        </authorList>
    </citation>
    <scope>NUCLEOTIDE SEQUENCE [LARGE SCALE GENOMIC DNA]</scope>
    <source>
        <strain evidence="2 3">HGB 1456</strain>
    </source>
</reference>
<sequence>MNWINSLTSSIYNKKMPGVYRHYLAFVFEASALTIALSNGSEFRNGRHFASYLGRVPKERNRDRAVKLLDITKRGDPIPKKITHL</sequence>
<protein>
    <submittedName>
        <fullName evidence="2">Transposase</fullName>
    </submittedName>
</protein>
<dbReference type="AlphaFoldDB" id="A0A7C9KEU3"/>
<dbReference type="Proteomes" id="UP000481739">
    <property type="component" value="Unassembled WGS sequence"/>
</dbReference>
<gene>
    <name evidence="2" type="ORF">GEA64_18275</name>
</gene>
<evidence type="ECO:0000259" key="1">
    <source>
        <dbReference type="Pfam" id="PF02371"/>
    </source>
</evidence>
<dbReference type="InterPro" id="IPR003346">
    <property type="entry name" value="Transposase_20"/>
</dbReference>
<dbReference type="GO" id="GO:0004803">
    <property type="term" value="F:transposase activity"/>
    <property type="evidence" value="ECO:0007669"/>
    <property type="project" value="InterPro"/>
</dbReference>
<proteinExistence type="predicted"/>
<accession>A0A7C9KEU3</accession>